<feature type="region of interest" description="Disordered" evidence="1">
    <location>
        <begin position="62"/>
        <end position="86"/>
    </location>
</feature>
<dbReference type="Proteomes" id="UP000887566">
    <property type="component" value="Unplaced"/>
</dbReference>
<feature type="compositionally biased region" description="Low complexity" evidence="1">
    <location>
        <begin position="62"/>
        <end position="77"/>
    </location>
</feature>
<feature type="region of interest" description="Disordered" evidence="1">
    <location>
        <begin position="1"/>
        <end position="43"/>
    </location>
</feature>
<accession>A0A914X3D8</accession>
<reference evidence="3" key="1">
    <citation type="submission" date="2022-11" db="UniProtKB">
        <authorList>
            <consortium name="WormBaseParasite"/>
        </authorList>
    </citation>
    <scope>IDENTIFICATION</scope>
</reference>
<organism evidence="2 3">
    <name type="scientific">Plectus sambesii</name>
    <dbReference type="NCBI Taxonomy" id="2011161"/>
    <lineage>
        <taxon>Eukaryota</taxon>
        <taxon>Metazoa</taxon>
        <taxon>Ecdysozoa</taxon>
        <taxon>Nematoda</taxon>
        <taxon>Chromadorea</taxon>
        <taxon>Plectida</taxon>
        <taxon>Plectina</taxon>
        <taxon>Plectoidea</taxon>
        <taxon>Plectidae</taxon>
        <taxon>Plectus</taxon>
    </lineage>
</organism>
<protein>
    <submittedName>
        <fullName evidence="3">Uncharacterized protein</fullName>
    </submittedName>
</protein>
<evidence type="ECO:0000256" key="1">
    <source>
        <dbReference type="SAM" id="MobiDB-lite"/>
    </source>
</evidence>
<sequence>MSSSQCPQQASSSSAQERAQEDSRKDKENLNNTFDSHIHGGKVVSGSVSGGIVVQGDYYAAGQAPTTSTSTPSQPSAENWKQKLEM</sequence>
<feature type="compositionally biased region" description="Low complexity" evidence="1">
    <location>
        <begin position="1"/>
        <end position="17"/>
    </location>
</feature>
<dbReference type="WBParaSite" id="PSAMB.scaffold5868size10706.g27438.t1">
    <property type="protein sequence ID" value="PSAMB.scaffold5868size10706.g27438.t1"/>
    <property type="gene ID" value="PSAMB.scaffold5868size10706.g27438"/>
</dbReference>
<feature type="compositionally biased region" description="Basic and acidic residues" evidence="1">
    <location>
        <begin position="18"/>
        <end position="29"/>
    </location>
</feature>
<keyword evidence="2" id="KW-1185">Reference proteome</keyword>
<dbReference type="AlphaFoldDB" id="A0A914X3D8"/>
<evidence type="ECO:0000313" key="3">
    <source>
        <dbReference type="WBParaSite" id="PSAMB.scaffold5868size10706.g27438.t1"/>
    </source>
</evidence>
<evidence type="ECO:0000313" key="2">
    <source>
        <dbReference type="Proteomes" id="UP000887566"/>
    </source>
</evidence>
<name>A0A914X3D8_9BILA</name>
<proteinExistence type="predicted"/>